<dbReference type="SUPFAM" id="SSF47226">
    <property type="entry name" value="Histidine-containing phosphotransfer domain, HPT domain"/>
    <property type="match status" value="1"/>
</dbReference>
<keyword evidence="2" id="KW-0597">Phosphoprotein</keyword>
<feature type="modified residue" description="Phosphohistidine" evidence="2">
    <location>
        <position position="61"/>
    </location>
</feature>
<evidence type="ECO:0000313" key="5">
    <source>
        <dbReference type="Proteomes" id="UP001165267"/>
    </source>
</evidence>
<sequence length="118" mass="13170">MDLSSLASEVELESTLDRVCDDKALLVELLGMLVDDFKGEQAEFIAHLENEDYPWLRSKAHHHKGIGANLGLLNFMAAAKSLETFAQLANQAKCKEAFQEMLNTVLHVEELLTNLAEK</sequence>
<dbReference type="InterPro" id="IPR008207">
    <property type="entry name" value="Sig_transdc_His_kin_Hpt_dom"/>
</dbReference>
<dbReference type="PROSITE" id="PS50894">
    <property type="entry name" value="HPT"/>
    <property type="match status" value="1"/>
</dbReference>
<dbReference type="Proteomes" id="UP001165267">
    <property type="component" value="Unassembled WGS sequence"/>
</dbReference>
<name>A0ABT1XJF0_9BURK</name>
<dbReference type="EMBL" id="JANKHG010000018">
    <property type="protein sequence ID" value="MCR2747413.1"/>
    <property type="molecule type" value="Genomic_DNA"/>
</dbReference>
<dbReference type="InterPro" id="IPR036641">
    <property type="entry name" value="HPT_dom_sf"/>
</dbReference>
<proteinExistence type="predicted"/>
<comment type="caution">
    <text evidence="4">The sequence shown here is derived from an EMBL/GenBank/DDBJ whole genome shotgun (WGS) entry which is preliminary data.</text>
</comment>
<organism evidence="4 5">
    <name type="scientific">Limnobacter parvus</name>
    <dbReference type="NCBI Taxonomy" id="2939690"/>
    <lineage>
        <taxon>Bacteria</taxon>
        <taxon>Pseudomonadati</taxon>
        <taxon>Pseudomonadota</taxon>
        <taxon>Betaproteobacteria</taxon>
        <taxon>Burkholderiales</taxon>
        <taxon>Burkholderiaceae</taxon>
        <taxon>Limnobacter</taxon>
    </lineage>
</organism>
<reference evidence="4" key="1">
    <citation type="submission" date="2022-07" db="EMBL/GenBank/DDBJ databases">
        <authorList>
            <person name="Xamxidin M."/>
        </authorList>
    </citation>
    <scope>NUCLEOTIDE SEQUENCE</scope>
    <source>
        <strain evidence="4">YS8-69</strain>
    </source>
</reference>
<protein>
    <recommendedName>
        <fullName evidence="3">HPt domain-containing protein</fullName>
    </recommendedName>
</protein>
<feature type="domain" description="HPt" evidence="3">
    <location>
        <begin position="22"/>
        <end position="118"/>
    </location>
</feature>
<evidence type="ECO:0000259" key="3">
    <source>
        <dbReference type="PROSITE" id="PS50894"/>
    </source>
</evidence>
<evidence type="ECO:0000256" key="1">
    <source>
        <dbReference type="ARBA" id="ARBA00023012"/>
    </source>
</evidence>
<dbReference type="Gene3D" id="1.20.120.160">
    <property type="entry name" value="HPT domain"/>
    <property type="match status" value="1"/>
</dbReference>
<accession>A0ABT1XJF0</accession>
<evidence type="ECO:0000313" key="4">
    <source>
        <dbReference type="EMBL" id="MCR2747413.1"/>
    </source>
</evidence>
<evidence type="ECO:0000256" key="2">
    <source>
        <dbReference type="PROSITE-ProRule" id="PRU00110"/>
    </source>
</evidence>
<keyword evidence="1" id="KW-0902">Two-component regulatory system</keyword>
<keyword evidence="5" id="KW-1185">Reference proteome</keyword>
<gene>
    <name evidence="4" type="ORF">NSP04_12190</name>
</gene>
<dbReference type="RefSeq" id="WP_257512625.1">
    <property type="nucleotide sequence ID" value="NZ_JANKHG010000018.1"/>
</dbReference>